<evidence type="ECO:0000313" key="2">
    <source>
        <dbReference type="Proteomes" id="UP000745764"/>
    </source>
</evidence>
<evidence type="ECO:0000313" key="1">
    <source>
        <dbReference type="EMBL" id="CAD0109440.1"/>
    </source>
</evidence>
<proteinExistence type="predicted"/>
<sequence>MDLSPSASFSSLPPDKSQGIHASATKAFGKLCFSVVPLLYTQYSLETFVKICGHPIFGSCVRRVGLSHTRFDPDDFDSLVQEMASWRLTRKELVQTVQLLSARCDAEEFLVAHDVNSLLEQAFYQLAKFNHSLTITISPNEFASIGRREIYLPDEDTQYFYADVPFTSSVVLQSAKRAGCRVSKLDIAVASLRFCRDTDYDLSALMSSVSELSLELTLIQGGPEPQDFIQWIKNLLFGSTDVKNLDVCCMIFDDLDHHKFDPFGQLISRLPLEELSLSDIEISQQTMTNLVENLGPTLRRLCICSCDLDGSWKEVLVALQQYALQLENLQISGSRQPWPDTLVVSRGITGVRLAIDKMLRVEQRAVSDRDAQGNEE</sequence>
<gene>
    <name evidence="1" type="ORF">AWRI4620_LOCUS3695</name>
</gene>
<reference evidence="1" key="1">
    <citation type="submission" date="2020-06" db="EMBL/GenBank/DDBJ databases">
        <authorList>
            <person name="Onetto C."/>
        </authorList>
    </citation>
    <scope>NUCLEOTIDE SEQUENCE</scope>
</reference>
<dbReference type="Gene3D" id="3.80.10.10">
    <property type="entry name" value="Ribonuclease Inhibitor"/>
    <property type="match status" value="1"/>
</dbReference>
<dbReference type="InterPro" id="IPR032675">
    <property type="entry name" value="LRR_dom_sf"/>
</dbReference>
<dbReference type="Proteomes" id="UP000745764">
    <property type="component" value="Unassembled WGS sequence"/>
</dbReference>
<name>A0A9N8PQW6_9PEZI</name>
<keyword evidence="2" id="KW-1185">Reference proteome</keyword>
<accession>A0A9N8PQW6</accession>
<comment type="caution">
    <text evidence="1">The sequence shown here is derived from an EMBL/GenBank/DDBJ whole genome shotgun (WGS) entry which is preliminary data.</text>
</comment>
<organism evidence="1 2">
    <name type="scientific">Aureobasidium uvarum</name>
    <dbReference type="NCBI Taxonomy" id="2773716"/>
    <lineage>
        <taxon>Eukaryota</taxon>
        <taxon>Fungi</taxon>
        <taxon>Dikarya</taxon>
        <taxon>Ascomycota</taxon>
        <taxon>Pezizomycotina</taxon>
        <taxon>Dothideomycetes</taxon>
        <taxon>Dothideomycetidae</taxon>
        <taxon>Dothideales</taxon>
        <taxon>Saccotheciaceae</taxon>
        <taxon>Aureobasidium</taxon>
    </lineage>
</organism>
<dbReference type="SUPFAM" id="SSF52047">
    <property type="entry name" value="RNI-like"/>
    <property type="match status" value="1"/>
</dbReference>
<dbReference type="AlphaFoldDB" id="A0A9N8PQW6"/>
<protein>
    <submittedName>
        <fullName evidence="1">Uncharacterized protein</fullName>
    </submittedName>
</protein>
<dbReference type="OrthoDB" id="5279008at2759"/>
<dbReference type="EMBL" id="CAINUL010000004">
    <property type="protein sequence ID" value="CAD0109440.1"/>
    <property type="molecule type" value="Genomic_DNA"/>
</dbReference>